<evidence type="ECO:0000313" key="2">
    <source>
        <dbReference type="EMBL" id="MCJ0765699.1"/>
    </source>
</evidence>
<evidence type="ECO:0000313" key="3">
    <source>
        <dbReference type="Proteomes" id="UP001139447"/>
    </source>
</evidence>
<keyword evidence="3" id="KW-1185">Reference proteome</keyword>
<name>A0A9X1VZE3_9BURK</name>
<comment type="caution">
    <text evidence="2">The sequence shown here is derived from an EMBL/GenBank/DDBJ whole genome shotgun (WGS) entry which is preliminary data.</text>
</comment>
<accession>A0A9X1VZE3</accession>
<dbReference type="Gene3D" id="3.40.50.1820">
    <property type="entry name" value="alpha/beta hydrolase"/>
    <property type="match status" value="1"/>
</dbReference>
<dbReference type="Pfam" id="PF12697">
    <property type="entry name" value="Abhydrolase_6"/>
    <property type="match status" value="1"/>
</dbReference>
<dbReference type="InterPro" id="IPR000073">
    <property type="entry name" value="AB_hydrolase_1"/>
</dbReference>
<reference evidence="2" key="1">
    <citation type="submission" date="2022-03" db="EMBL/GenBank/DDBJ databases">
        <authorList>
            <person name="Woo C.Y."/>
        </authorList>
    </citation>
    <scope>NUCLEOTIDE SEQUENCE</scope>
    <source>
        <strain evidence="2">CYS-02</strain>
    </source>
</reference>
<sequence>MKLEAATPHANFVLVHGAWHGGWCWAPVVQRLEALGHRCYAPTLSGMAHRAAELTPEVDADTHARDIIALVEALDLRRVVLALHSYAGVLGPALLARLRERLAHIAWIEAVIPPPGAAMLELTLPEAAQRYRASAADVGEGWWMPPPDVAQFRLADAALAAQVGARLTRQPLRSFSEPLRLPQQEVFGFPGSVLVANDRTPAPYARYVAQARAAGWPVREVPGGHLLMLSNPDAVTGFLADIAAGPDGSSGRNPR</sequence>
<dbReference type="GO" id="GO:0016787">
    <property type="term" value="F:hydrolase activity"/>
    <property type="evidence" value="ECO:0007669"/>
    <property type="project" value="UniProtKB-KW"/>
</dbReference>
<dbReference type="EMBL" id="JALGBI010000003">
    <property type="protein sequence ID" value="MCJ0765699.1"/>
    <property type="molecule type" value="Genomic_DNA"/>
</dbReference>
<dbReference type="Proteomes" id="UP001139447">
    <property type="component" value="Unassembled WGS sequence"/>
</dbReference>
<dbReference type="PANTHER" id="PTHR37017">
    <property type="entry name" value="AB HYDROLASE-1 DOMAIN-CONTAINING PROTEIN-RELATED"/>
    <property type="match status" value="1"/>
</dbReference>
<dbReference type="PANTHER" id="PTHR37017:SF11">
    <property type="entry name" value="ESTERASE_LIPASE_THIOESTERASE DOMAIN-CONTAINING PROTEIN"/>
    <property type="match status" value="1"/>
</dbReference>
<dbReference type="InterPro" id="IPR052897">
    <property type="entry name" value="Sec-Metab_Biosynth_Hydrolase"/>
</dbReference>
<evidence type="ECO:0000259" key="1">
    <source>
        <dbReference type="Pfam" id="PF12697"/>
    </source>
</evidence>
<dbReference type="AlphaFoldDB" id="A0A9X1VZE3"/>
<feature type="domain" description="AB hydrolase-1" evidence="1">
    <location>
        <begin position="12"/>
        <end position="235"/>
    </location>
</feature>
<organism evidence="2 3">
    <name type="scientific">Variovorax terrae</name>
    <dbReference type="NCBI Taxonomy" id="2923278"/>
    <lineage>
        <taxon>Bacteria</taxon>
        <taxon>Pseudomonadati</taxon>
        <taxon>Pseudomonadota</taxon>
        <taxon>Betaproteobacteria</taxon>
        <taxon>Burkholderiales</taxon>
        <taxon>Comamonadaceae</taxon>
        <taxon>Variovorax</taxon>
    </lineage>
</organism>
<dbReference type="SUPFAM" id="SSF53474">
    <property type="entry name" value="alpha/beta-Hydrolases"/>
    <property type="match status" value="1"/>
</dbReference>
<proteinExistence type="predicted"/>
<gene>
    <name evidence="2" type="ORF">MMF98_21000</name>
</gene>
<dbReference type="InterPro" id="IPR029058">
    <property type="entry name" value="AB_hydrolase_fold"/>
</dbReference>
<protein>
    <submittedName>
        <fullName evidence="2">Alpha/beta fold hydrolase</fullName>
    </submittedName>
</protein>
<dbReference type="RefSeq" id="WP_243309297.1">
    <property type="nucleotide sequence ID" value="NZ_JALGBI010000003.1"/>
</dbReference>
<keyword evidence="2" id="KW-0378">Hydrolase</keyword>